<dbReference type="PATRIC" id="fig|1608419.3.peg.362"/>
<dbReference type="PANTHER" id="PTHR30543:SF21">
    <property type="entry name" value="NAD(P)H-DEPENDENT FMN REDUCTASE LOT6"/>
    <property type="match status" value="1"/>
</dbReference>
<dbReference type="InterPro" id="IPR050712">
    <property type="entry name" value="NAD(P)H-dep_reductase"/>
</dbReference>
<dbReference type="Gene3D" id="3.40.50.360">
    <property type="match status" value="1"/>
</dbReference>
<dbReference type="AlphaFoldDB" id="A0A0G8AZZ4"/>
<evidence type="ECO:0000313" key="2">
    <source>
        <dbReference type="EMBL" id="KKZ14558.1"/>
    </source>
</evidence>
<feature type="domain" description="NADPH-dependent FMN reductase-like" evidence="1">
    <location>
        <begin position="7"/>
        <end position="144"/>
    </location>
</feature>
<evidence type="ECO:0000313" key="3">
    <source>
        <dbReference type="Proteomes" id="UP000035037"/>
    </source>
</evidence>
<sequence>MPSPLLILTASHNHNLQLAERVLAASRTAGLSASVLDLTALALSFYTSRGEAQGPGADFERLHQAMAEAGGLWICAPEYNGGIPPSLTNAIAWLSRAAEDFRSLFNGKPVALATHSGGGGQKVLSALRIQFSHLGCIVLGRELLSHGRKPANPDTITAMVTQMQHLMGAGLGH</sequence>
<reference evidence="2 3" key="1">
    <citation type="submission" date="2015-02" db="EMBL/GenBank/DDBJ databases">
        <authorList>
            <person name="Slaby B."/>
            <person name="Hentschel U."/>
        </authorList>
    </citation>
    <scope>NUCLEOTIDE SEQUENCE [LARGE SCALE GENOMIC DNA]</scope>
    <source>
        <strain evidence="2">15L</strain>
    </source>
</reference>
<dbReference type="GO" id="GO:0010181">
    <property type="term" value="F:FMN binding"/>
    <property type="evidence" value="ECO:0007669"/>
    <property type="project" value="TreeGrafter"/>
</dbReference>
<dbReference type="GO" id="GO:0005829">
    <property type="term" value="C:cytosol"/>
    <property type="evidence" value="ECO:0007669"/>
    <property type="project" value="TreeGrafter"/>
</dbReference>
<reference evidence="2 3" key="2">
    <citation type="submission" date="2015-05" db="EMBL/GenBank/DDBJ databases">
        <title>Lifestyle Evolution in Cyanobacterial Symbionts of Sponges.</title>
        <authorList>
            <person name="Burgsdorf I."/>
            <person name="Slaby B.M."/>
            <person name="Handley K.M."/>
            <person name="Haber M."/>
            <person name="Blom J."/>
            <person name="Marshall C.W."/>
            <person name="Gilbert J.A."/>
            <person name="Hentschel U."/>
            <person name="Steindler L."/>
        </authorList>
    </citation>
    <scope>NUCLEOTIDE SEQUENCE [LARGE SCALE GENOMIC DNA]</scope>
    <source>
        <strain evidence="2">15L</strain>
    </source>
</reference>
<dbReference type="EMBL" id="JYFQ01000013">
    <property type="protein sequence ID" value="KKZ14558.1"/>
    <property type="molecule type" value="Genomic_DNA"/>
</dbReference>
<comment type="caution">
    <text evidence="2">The sequence shown here is derived from an EMBL/GenBank/DDBJ whole genome shotgun (WGS) entry which is preliminary data.</text>
</comment>
<dbReference type="InterPro" id="IPR005025">
    <property type="entry name" value="FMN_Rdtase-like_dom"/>
</dbReference>
<evidence type="ECO:0000259" key="1">
    <source>
        <dbReference type="Pfam" id="PF03358"/>
    </source>
</evidence>
<dbReference type="InterPro" id="IPR029039">
    <property type="entry name" value="Flavoprotein-like_sf"/>
</dbReference>
<protein>
    <recommendedName>
        <fullName evidence="1">NADPH-dependent FMN reductase-like domain-containing protein</fullName>
    </recommendedName>
</protein>
<dbReference type="Proteomes" id="UP000035037">
    <property type="component" value="Unassembled WGS sequence"/>
</dbReference>
<proteinExistence type="predicted"/>
<dbReference type="Pfam" id="PF03358">
    <property type="entry name" value="FMN_red"/>
    <property type="match status" value="1"/>
</dbReference>
<dbReference type="GO" id="GO:0016491">
    <property type="term" value="F:oxidoreductase activity"/>
    <property type="evidence" value="ECO:0007669"/>
    <property type="project" value="InterPro"/>
</dbReference>
<dbReference type="STRING" id="431041.FLM9_566"/>
<organism evidence="2 3">
    <name type="scientific">Candidatus Synechococcus spongiarum 15L</name>
    <dbReference type="NCBI Taxonomy" id="1608419"/>
    <lineage>
        <taxon>Bacteria</taxon>
        <taxon>Bacillati</taxon>
        <taxon>Cyanobacteriota</taxon>
        <taxon>Cyanophyceae</taxon>
        <taxon>Synechococcales</taxon>
        <taxon>Synechococcaceae</taxon>
        <taxon>Synechococcus</taxon>
    </lineage>
</organism>
<dbReference type="SUPFAM" id="SSF52218">
    <property type="entry name" value="Flavoproteins"/>
    <property type="match status" value="1"/>
</dbReference>
<name>A0A0G8AZZ4_9SYNE</name>
<gene>
    <name evidence="2" type="ORF">TQ37_00760</name>
</gene>
<dbReference type="PANTHER" id="PTHR30543">
    <property type="entry name" value="CHROMATE REDUCTASE"/>
    <property type="match status" value="1"/>
</dbReference>
<accession>A0A0G8AZZ4</accession>